<dbReference type="PANTHER" id="PTHR32026">
    <property type="entry name" value="METHYLTRANSFERASE-LIKE PROTEIN 24"/>
    <property type="match status" value="1"/>
</dbReference>
<feature type="domain" description="Methyltransferase" evidence="1">
    <location>
        <begin position="27"/>
        <end position="119"/>
    </location>
</feature>
<dbReference type="AlphaFoldDB" id="A0A1E7FNY3"/>
<evidence type="ECO:0000313" key="3">
    <source>
        <dbReference type="Proteomes" id="UP000095751"/>
    </source>
</evidence>
<sequence>MIVKAHPFFEFSHSILRSVKLRWAFVFKSIKTLVKELGHENRIIDVFKIDCEGCEWKTAQHWFDTSVNVTLRQIQVELHGSDIQNTPKFFDLMYEHNYVIFHKEPNIAYPGAIEYAFLKLAPEFSKDIVRAKGAVPGE</sequence>
<dbReference type="EMBL" id="KV784355">
    <property type="protein sequence ID" value="OEU19847.1"/>
    <property type="molecule type" value="Genomic_DNA"/>
</dbReference>
<dbReference type="PANTHER" id="PTHR32026:SF27">
    <property type="entry name" value="METHYLTRANSFERASE FKBM DOMAIN-CONTAINING PROTEIN-RELATED"/>
    <property type="match status" value="1"/>
</dbReference>
<dbReference type="InterPro" id="IPR025714">
    <property type="entry name" value="Methyltranfer_dom"/>
</dbReference>
<dbReference type="KEGG" id="fcy:FRACYDRAFT_260125"/>
<dbReference type="InterPro" id="IPR026913">
    <property type="entry name" value="METTL24"/>
</dbReference>
<evidence type="ECO:0000259" key="1">
    <source>
        <dbReference type="Pfam" id="PF13383"/>
    </source>
</evidence>
<gene>
    <name evidence="2" type="ORF">FRACYDRAFT_260125</name>
</gene>
<dbReference type="Pfam" id="PF13383">
    <property type="entry name" value="Methyltransf_22"/>
    <property type="match status" value="1"/>
</dbReference>
<dbReference type="InParanoid" id="A0A1E7FNY3"/>
<keyword evidence="3" id="KW-1185">Reference proteome</keyword>
<reference evidence="2 3" key="1">
    <citation type="submission" date="2016-09" db="EMBL/GenBank/DDBJ databases">
        <title>Extensive genetic diversity and differential bi-allelic expression allows diatom success in the polar Southern Ocean.</title>
        <authorList>
            <consortium name="DOE Joint Genome Institute"/>
            <person name="Mock T."/>
            <person name="Otillar R.P."/>
            <person name="Strauss J."/>
            <person name="Dupont C."/>
            <person name="Frickenhaus S."/>
            <person name="Maumus F."/>
            <person name="Mcmullan M."/>
            <person name="Sanges R."/>
            <person name="Schmutz J."/>
            <person name="Toseland A."/>
            <person name="Valas R."/>
            <person name="Veluchamy A."/>
            <person name="Ward B.J."/>
            <person name="Allen A."/>
            <person name="Barry K."/>
            <person name="Falciatore A."/>
            <person name="Ferrante M."/>
            <person name="Fortunato A.E."/>
            <person name="Gloeckner G."/>
            <person name="Gruber A."/>
            <person name="Hipkin R."/>
            <person name="Janech M."/>
            <person name="Kroth P."/>
            <person name="Leese F."/>
            <person name="Lindquist E."/>
            <person name="Lyon B.R."/>
            <person name="Martin J."/>
            <person name="Mayer C."/>
            <person name="Parker M."/>
            <person name="Quesneville H."/>
            <person name="Raymond J."/>
            <person name="Uhlig C."/>
            <person name="Valentin K.U."/>
            <person name="Worden A.Z."/>
            <person name="Armbrust E.V."/>
            <person name="Bowler C."/>
            <person name="Green B."/>
            <person name="Moulton V."/>
            <person name="Van Oosterhout C."/>
            <person name="Grigoriev I."/>
        </authorList>
    </citation>
    <scope>NUCLEOTIDE SEQUENCE [LARGE SCALE GENOMIC DNA]</scope>
    <source>
        <strain evidence="2 3">CCMP1102</strain>
    </source>
</reference>
<evidence type="ECO:0000313" key="2">
    <source>
        <dbReference type="EMBL" id="OEU19847.1"/>
    </source>
</evidence>
<organism evidence="2 3">
    <name type="scientific">Fragilariopsis cylindrus CCMP1102</name>
    <dbReference type="NCBI Taxonomy" id="635003"/>
    <lineage>
        <taxon>Eukaryota</taxon>
        <taxon>Sar</taxon>
        <taxon>Stramenopiles</taxon>
        <taxon>Ochrophyta</taxon>
        <taxon>Bacillariophyta</taxon>
        <taxon>Bacillariophyceae</taxon>
        <taxon>Bacillariophycidae</taxon>
        <taxon>Bacillariales</taxon>
        <taxon>Bacillariaceae</taxon>
        <taxon>Fragilariopsis</taxon>
    </lineage>
</organism>
<dbReference type="OrthoDB" id="38237at2759"/>
<accession>A0A1E7FNY3</accession>
<proteinExistence type="predicted"/>
<protein>
    <recommendedName>
        <fullName evidence="1">Methyltransferase domain-containing protein</fullName>
    </recommendedName>
</protein>
<name>A0A1E7FNY3_9STRA</name>
<dbReference type="Proteomes" id="UP000095751">
    <property type="component" value="Unassembled WGS sequence"/>
</dbReference>